<evidence type="ECO:0000256" key="5">
    <source>
        <dbReference type="ARBA" id="ARBA00012754"/>
    </source>
</evidence>
<evidence type="ECO:0000256" key="3">
    <source>
        <dbReference type="ARBA" id="ARBA00004740"/>
    </source>
</evidence>
<evidence type="ECO:0000259" key="16">
    <source>
        <dbReference type="Pfam" id="PF17753"/>
    </source>
</evidence>
<dbReference type="Pfam" id="PF17753">
    <property type="entry name" value="Ig_mannosidase"/>
    <property type="match status" value="1"/>
</dbReference>
<evidence type="ECO:0000256" key="8">
    <source>
        <dbReference type="ARBA" id="ARBA00023180"/>
    </source>
</evidence>
<accession>A0A0D2A610</accession>
<sequence length="870" mass="98974">MPLLRKIPLSHGWHFKQSTTLNNSCASSSFLPVAGFPTVAHLDLLHHKLIPDPDLDSNEVDCLWVNDADWTYRTQNIEPVDIQPHERAVLVFEGLDTIVDVFLNDEHILYANNMNIEHQVDVTKLVRGRKEASTLELRFRNAPSYARKEWQRIGYKGTAAVDPYERIQPAGERCFVRKAQYHWGWDWGPALNTSGPWKPIYLQVYTSRITGFLVRQETESDLQTATVSMKGMIQGAPADGNTVTVTLVSPDGKPVFQSSVAVSSSQAFECAIPVHRPQLWYPFQYGTQPLYTVRASLPDHDLQETKIGLRRLRLLQHGLQGAEGKAFVFEVNNIRVFCGGSNWIPGDMLLPRFTRQRYEDWLLLAKGGNQSMIRVWGGGIVEDDFFYEICDREGLLVWQDFLFACGNYPGGNAPDFIQSVKVEAEALLRRVGHHPSLAIWAGNNEDYMYAELLGWEIDYSDEHGPWDATNFPAREIYERVLPEACRQFGGDVPYWRGSPYAGKSANDGIVGDAHVWQVWHMKMAPYRDYKKFTSRFASEFGIESAPDIRTLHRAVQDPKERHWQSRTLELHDKGEGHERRYGMYMSENFRFRMHPLKDFVYCTQFLQGEAISYAYNIWRREFRGPGREYCSGALVWQLNDIWPAVSWALVDVDGHRKPAFYATKRALASFAVGMERIITSKPNYMLRSMLPTKAKAEIWAVNGELEARGTKLELRGFDIGTGKELSLSLHGKRTSFTLPPNQSTELLTVDIPSPDTTVVVAYLRHDDASGGLLARWVSWPEPLKYVRFSAESSVDCRIEGEETVVLRSKTPLKGVVVSVPEEEGDNAVFDDNFVDLVPGEEVRIGVKGLAGRKLETRWLCDWETEPELQA</sequence>
<dbReference type="Gene3D" id="2.60.120.260">
    <property type="entry name" value="Galactose-binding domain-like"/>
    <property type="match status" value="1"/>
</dbReference>
<dbReference type="InterPro" id="IPR013783">
    <property type="entry name" value="Ig-like_fold"/>
</dbReference>
<feature type="domain" description="Mannosidase Ig/CBM-like" evidence="17">
    <location>
        <begin position="695"/>
        <end position="785"/>
    </location>
</feature>
<feature type="domain" description="Beta-mannosidase-like galactose-binding" evidence="18">
    <location>
        <begin position="13"/>
        <end position="198"/>
    </location>
</feature>
<dbReference type="EC" id="3.2.1.25" evidence="5"/>
<dbReference type="Gene3D" id="3.20.20.80">
    <property type="entry name" value="Glycosidases"/>
    <property type="match status" value="1"/>
</dbReference>
<dbReference type="GO" id="GO:0006516">
    <property type="term" value="P:glycoprotein catabolic process"/>
    <property type="evidence" value="ECO:0007669"/>
    <property type="project" value="TreeGrafter"/>
</dbReference>
<keyword evidence="20" id="KW-1185">Reference proteome</keyword>
<evidence type="ECO:0000259" key="18">
    <source>
        <dbReference type="Pfam" id="PF22666"/>
    </source>
</evidence>
<dbReference type="InterPro" id="IPR008979">
    <property type="entry name" value="Galactose-bd-like_sf"/>
</dbReference>
<feature type="domain" description="Glycoside hydrolase family 2 immunoglobulin-like beta-sandwich" evidence="15">
    <location>
        <begin position="208"/>
        <end position="310"/>
    </location>
</feature>
<dbReference type="GO" id="GO:0004567">
    <property type="term" value="F:beta-mannosidase activity"/>
    <property type="evidence" value="ECO:0007669"/>
    <property type="project" value="UniProtKB-EC"/>
</dbReference>
<dbReference type="GeneID" id="27327880"/>
<dbReference type="PANTHER" id="PTHR43730">
    <property type="entry name" value="BETA-MANNOSIDASE"/>
    <property type="match status" value="1"/>
</dbReference>
<dbReference type="FunFam" id="3.20.20.80:FF:000050">
    <property type="entry name" value="Beta-mannosidase B"/>
    <property type="match status" value="1"/>
</dbReference>
<comment type="pathway">
    <text evidence="3">Glycan metabolism; N-glycan degradation.</text>
</comment>
<evidence type="ECO:0000256" key="7">
    <source>
        <dbReference type="ARBA" id="ARBA00022801"/>
    </source>
</evidence>
<dbReference type="Gene3D" id="2.60.40.10">
    <property type="entry name" value="Immunoglobulins"/>
    <property type="match status" value="2"/>
</dbReference>
<dbReference type="VEuPathDB" id="FungiDB:PV08_00797"/>
<keyword evidence="11" id="KW-0624">Polysaccharide degradation</keyword>
<evidence type="ECO:0000259" key="17">
    <source>
        <dbReference type="Pfam" id="PF17786"/>
    </source>
</evidence>
<dbReference type="InterPro" id="IPR054593">
    <property type="entry name" value="Beta-mannosidase-like_N2"/>
</dbReference>
<evidence type="ECO:0000256" key="13">
    <source>
        <dbReference type="ARBA" id="ARBA00041069"/>
    </source>
</evidence>
<dbReference type="InterPro" id="IPR006102">
    <property type="entry name" value="Ig-like_GH2"/>
</dbReference>
<dbReference type="EMBL" id="KN847492">
    <property type="protein sequence ID" value="KIW20222.1"/>
    <property type="molecule type" value="Genomic_DNA"/>
</dbReference>
<dbReference type="GO" id="GO:0000272">
    <property type="term" value="P:polysaccharide catabolic process"/>
    <property type="evidence" value="ECO:0007669"/>
    <property type="project" value="UniProtKB-KW"/>
</dbReference>
<dbReference type="Pfam" id="PF17786">
    <property type="entry name" value="Mannosidase_ig"/>
    <property type="match status" value="1"/>
</dbReference>
<comment type="subunit">
    <text evidence="4">Homodimer.</text>
</comment>
<comment type="similarity">
    <text evidence="12">Belongs to the glycosyl hydrolase 2 family. Beta-mannosidase B subfamily.</text>
</comment>
<dbReference type="SUPFAM" id="SSF49785">
    <property type="entry name" value="Galactose-binding domain-like"/>
    <property type="match status" value="1"/>
</dbReference>
<dbReference type="Proteomes" id="UP000053328">
    <property type="component" value="Unassembled WGS sequence"/>
</dbReference>
<dbReference type="InterPro" id="IPR050887">
    <property type="entry name" value="Beta-mannosidase_GH2"/>
</dbReference>
<feature type="domain" description="Beta-mannosidase Ig-fold" evidence="16">
    <location>
        <begin position="800"/>
        <end position="848"/>
    </location>
</feature>
<dbReference type="STRING" id="91928.A0A0D2A610"/>
<dbReference type="Pfam" id="PF00703">
    <property type="entry name" value="Glyco_hydro_2"/>
    <property type="match status" value="1"/>
</dbReference>
<evidence type="ECO:0000256" key="10">
    <source>
        <dbReference type="ARBA" id="ARBA00023295"/>
    </source>
</evidence>
<evidence type="ECO:0000256" key="6">
    <source>
        <dbReference type="ARBA" id="ARBA00022525"/>
    </source>
</evidence>
<name>A0A0D2A610_9EURO</name>
<keyword evidence="8" id="KW-0325">Glycoprotein</keyword>
<evidence type="ECO:0000256" key="12">
    <source>
        <dbReference type="ARBA" id="ARBA00038429"/>
    </source>
</evidence>
<keyword evidence="10" id="KW-0326">Glycosidase</keyword>
<comment type="catalytic activity">
    <reaction evidence="1">
        <text>Hydrolysis of terminal, non-reducing beta-D-mannose residues in beta-D-mannosides.</text>
        <dbReference type="EC" id="3.2.1.25"/>
    </reaction>
</comment>
<dbReference type="InterPro" id="IPR017853">
    <property type="entry name" value="GH"/>
</dbReference>
<evidence type="ECO:0000256" key="2">
    <source>
        <dbReference type="ARBA" id="ARBA00004613"/>
    </source>
</evidence>
<dbReference type="SUPFAM" id="SSF49303">
    <property type="entry name" value="beta-Galactosidase/glucuronidase domain"/>
    <property type="match status" value="2"/>
</dbReference>
<dbReference type="SUPFAM" id="SSF51445">
    <property type="entry name" value="(Trans)glycosidases"/>
    <property type="match status" value="1"/>
</dbReference>
<keyword evidence="9" id="KW-0119">Carbohydrate metabolism</keyword>
<organism evidence="19 20">
    <name type="scientific">Exophiala spinifera</name>
    <dbReference type="NCBI Taxonomy" id="91928"/>
    <lineage>
        <taxon>Eukaryota</taxon>
        <taxon>Fungi</taxon>
        <taxon>Dikarya</taxon>
        <taxon>Ascomycota</taxon>
        <taxon>Pezizomycotina</taxon>
        <taxon>Eurotiomycetes</taxon>
        <taxon>Chaetothyriomycetidae</taxon>
        <taxon>Chaetothyriales</taxon>
        <taxon>Herpotrichiellaceae</taxon>
        <taxon>Exophiala</taxon>
    </lineage>
</organism>
<evidence type="ECO:0000259" key="15">
    <source>
        <dbReference type="Pfam" id="PF00703"/>
    </source>
</evidence>
<keyword evidence="6" id="KW-0964">Secreted</keyword>
<evidence type="ECO:0000313" key="19">
    <source>
        <dbReference type="EMBL" id="KIW20222.1"/>
    </source>
</evidence>
<evidence type="ECO:0000313" key="20">
    <source>
        <dbReference type="Proteomes" id="UP000053328"/>
    </source>
</evidence>
<evidence type="ECO:0000256" key="14">
    <source>
        <dbReference type="ARBA" id="ARBA00041614"/>
    </source>
</evidence>
<dbReference type="InterPro" id="IPR041447">
    <property type="entry name" value="Mannosidase_ig"/>
</dbReference>
<proteinExistence type="inferred from homology"/>
<evidence type="ECO:0000256" key="11">
    <source>
        <dbReference type="ARBA" id="ARBA00023326"/>
    </source>
</evidence>
<dbReference type="GO" id="GO:0005576">
    <property type="term" value="C:extracellular region"/>
    <property type="evidence" value="ECO:0007669"/>
    <property type="project" value="UniProtKB-SubCell"/>
</dbReference>
<dbReference type="OrthoDB" id="2866996at2759"/>
<dbReference type="InterPro" id="IPR041625">
    <property type="entry name" value="Beta-mannosidase_Ig"/>
</dbReference>
<evidence type="ECO:0000256" key="9">
    <source>
        <dbReference type="ARBA" id="ARBA00023277"/>
    </source>
</evidence>
<evidence type="ECO:0000256" key="4">
    <source>
        <dbReference type="ARBA" id="ARBA00011738"/>
    </source>
</evidence>
<evidence type="ECO:0000256" key="1">
    <source>
        <dbReference type="ARBA" id="ARBA00000829"/>
    </source>
</evidence>
<gene>
    <name evidence="19" type="ORF">PV08_00797</name>
</gene>
<dbReference type="RefSeq" id="XP_016240438.1">
    <property type="nucleotide sequence ID" value="XM_016375162.1"/>
</dbReference>
<dbReference type="InterPro" id="IPR036156">
    <property type="entry name" value="Beta-gal/glucu_dom_sf"/>
</dbReference>
<protein>
    <recommendedName>
        <fullName evidence="13">Beta-mannosidase B</fullName>
        <ecNumber evidence="5">3.2.1.25</ecNumber>
    </recommendedName>
    <alternativeName>
        <fullName evidence="14">Mannanase B</fullName>
    </alternativeName>
</protein>
<keyword evidence="7" id="KW-0378">Hydrolase</keyword>
<dbReference type="AlphaFoldDB" id="A0A0D2A610"/>
<comment type="subcellular location">
    <subcellularLocation>
        <location evidence="2">Secreted</location>
    </subcellularLocation>
</comment>
<dbReference type="Pfam" id="PF22666">
    <property type="entry name" value="Glyco_hydro_2_N2"/>
    <property type="match status" value="1"/>
</dbReference>
<dbReference type="HOGENOM" id="CLU_005015_1_1_1"/>
<reference evidence="19 20" key="1">
    <citation type="submission" date="2015-01" db="EMBL/GenBank/DDBJ databases">
        <title>The Genome Sequence of Exophiala spinifera CBS89968.</title>
        <authorList>
            <consortium name="The Broad Institute Genomics Platform"/>
            <person name="Cuomo C."/>
            <person name="de Hoog S."/>
            <person name="Gorbushina A."/>
            <person name="Stielow B."/>
            <person name="Teixiera M."/>
            <person name="Abouelleil A."/>
            <person name="Chapman S.B."/>
            <person name="Priest M."/>
            <person name="Young S.K."/>
            <person name="Wortman J."/>
            <person name="Nusbaum C."/>
            <person name="Birren B."/>
        </authorList>
    </citation>
    <scope>NUCLEOTIDE SEQUENCE [LARGE SCALE GENOMIC DNA]</scope>
    <source>
        <strain evidence="19 20">CBS 89968</strain>
    </source>
</reference>
<dbReference type="PANTHER" id="PTHR43730:SF1">
    <property type="entry name" value="BETA-MANNOSIDASE"/>
    <property type="match status" value="1"/>
</dbReference>